<protein>
    <submittedName>
        <fullName evidence="2">LAGLIDADG homing endonuclease</fullName>
    </submittedName>
</protein>
<keyword evidence="2" id="KW-0378">Hydrolase</keyword>
<proteinExistence type="predicted"/>
<evidence type="ECO:0000259" key="1">
    <source>
        <dbReference type="Pfam" id="PF03161"/>
    </source>
</evidence>
<sequence>MNIKKLEEYKEGLKLTDKQRELLVGLVLGDGHLETRNGRTYRLKVEHSIKQKDYADWLYQNFREWVNQPPKARVKDSFGKSITSYGFTTYTTGSLRFYAQQFYAGKKKIIPVRIEKLLTPQALAIWFMDDGSWKSDHHKTYIIHSLGYSKNELVLVTKVLNKKFGINAGIHRQYDKWRIYIYSDSAEKFRKLVESYVIPSMRYKLG</sequence>
<dbReference type="GO" id="GO:0048564">
    <property type="term" value="P:photosystem I assembly"/>
    <property type="evidence" value="ECO:0007669"/>
    <property type="project" value="TreeGrafter"/>
</dbReference>
<gene>
    <name evidence="2" type="ORF">UY02_C0016G0007</name>
</gene>
<dbReference type="GO" id="GO:0000373">
    <property type="term" value="P:Group II intron splicing"/>
    <property type="evidence" value="ECO:0007669"/>
    <property type="project" value="TreeGrafter"/>
</dbReference>
<dbReference type="GO" id="GO:0045292">
    <property type="term" value="P:mRNA cis splicing, via spliceosome"/>
    <property type="evidence" value="ECO:0007669"/>
    <property type="project" value="TreeGrafter"/>
</dbReference>
<dbReference type="Gene3D" id="3.10.28.10">
    <property type="entry name" value="Homing endonucleases"/>
    <property type="match status" value="2"/>
</dbReference>
<dbReference type="InterPro" id="IPR004860">
    <property type="entry name" value="LAGLIDADG_dom"/>
</dbReference>
<evidence type="ECO:0000313" key="3">
    <source>
        <dbReference type="Proteomes" id="UP000034682"/>
    </source>
</evidence>
<dbReference type="EMBL" id="LCOK01000016">
    <property type="protein sequence ID" value="KKU76611.1"/>
    <property type="molecule type" value="Genomic_DNA"/>
</dbReference>
<evidence type="ECO:0000313" key="2">
    <source>
        <dbReference type="EMBL" id="KKU76611.1"/>
    </source>
</evidence>
<dbReference type="Pfam" id="PF03161">
    <property type="entry name" value="LAGLIDADG_2"/>
    <property type="match status" value="1"/>
</dbReference>
<feature type="domain" description="Homing endonuclease LAGLIDADG" evidence="1">
    <location>
        <begin position="20"/>
        <end position="189"/>
    </location>
</feature>
<dbReference type="PANTHER" id="PTHR47539:SF1">
    <property type="entry name" value="PENTATRICOPEPTIDE REPEAT-CONTAINING PROTEIN OTP51, CHLOROPLASTIC"/>
    <property type="match status" value="1"/>
</dbReference>
<dbReference type="Proteomes" id="UP000034682">
    <property type="component" value="Unassembled WGS sequence"/>
</dbReference>
<dbReference type="SUPFAM" id="SSF55608">
    <property type="entry name" value="Homing endonucleases"/>
    <property type="match status" value="1"/>
</dbReference>
<dbReference type="InterPro" id="IPR052500">
    <property type="entry name" value="Chloro/Mito_RNA_Process"/>
</dbReference>
<name>A0A0G1T493_9BACT</name>
<dbReference type="PANTHER" id="PTHR47539">
    <property type="entry name" value="PENTATRICOPEPTIDE REPEAT-CONTAINING PROTEIN OTP51, CHLOROPLASTIC"/>
    <property type="match status" value="1"/>
</dbReference>
<keyword evidence="2" id="KW-0255">Endonuclease</keyword>
<accession>A0A0G1T493</accession>
<reference evidence="2 3" key="1">
    <citation type="journal article" date="2015" name="Nature">
        <title>rRNA introns, odd ribosomes, and small enigmatic genomes across a large radiation of phyla.</title>
        <authorList>
            <person name="Brown C.T."/>
            <person name="Hug L.A."/>
            <person name="Thomas B.C."/>
            <person name="Sharon I."/>
            <person name="Castelle C.J."/>
            <person name="Singh A."/>
            <person name="Wilkins M.J."/>
            <person name="Williams K.H."/>
            <person name="Banfield J.F."/>
        </authorList>
    </citation>
    <scope>NUCLEOTIDE SEQUENCE [LARGE SCALE GENOMIC DNA]</scope>
</reference>
<organism evidence="2 3">
    <name type="scientific">Candidatus Giovannonibacteria bacterium GW2011_GWB1_47_6b</name>
    <dbReference type="NCBI Taxonomy" id="1618655"/>
    <lineage>
        <taxon>Bacteria</taxon>
        <taxon>Candidatus Giovannoniibacteriota</taxon>
    </lineage>
</organism>
<dbReference type="AlphaFoldDB" id="A0A0G1T493"/>
<dbReference type="InterPro" id="IPR027434">
    <property type="entry name" value="Homing_endonucl"/>
</dbReference>
<comment type="caution">
    <text evidence="2">The sequence shown here is derived from an EMBL/GenBank/DDBJ whole genome shotgun (WGS) entry which is preliminary data.</text>
</comment>
<keyword evidence="2" id="KW-0540">Nuclease</keyword>
<dbReference type="GO" id="GO:0004519">
    <property type="term" value="F:endonuclease activity"/>
    <property type="evidence" value="ECO:0007669"/>
    <property type="project" value="UniProtKB-KW"/>
</dbReference>